<sequence>MKYTPRINGPSIQIIYYFRDASAWTSVEM</sequence>
<dbReference type="EMBL" id="GBXM01083341">
    <property type="protein sequence ID" value="JAH25236.1"/>
    <property type="molecule type" value="Transcribed_RNA"/>
</dbReference>
<dbReference type="AlphaFoldDB" id="A0A0E9R7Y1"/>
<reference evidence="1" key="1">
    <citation type="submission" date="2014-11" db="EMBL/GenBank/DDBJ databases">
        <authorList>
            <person name="Amaro Gonzalez C."/>
        </authorList>
    </citation>
    <scope>NUCLEOTIDE SEQUENCE</scope>
</reference>
<name>A0A0E9R7Y1_ANGAN</name>
<evidence type="ECO:0000313" key="1">
    <source>
        <dbReference type="EMBL" id="JAH25236.1"/>
    </source>
</evidence>
<reference evidence="1" key="2">
    <citation type="journal article" date="2015" name="Fish Shellfish Immunol.">
        <title>Early steps in the European eel (Anguilla anguilla)-Vibrio vulnificus interaction in the gills: Role of the RtxA13 toxin.</title>
        <authorList>
            <person name="Callol A."/>
            <person name="Pajuelo D."/>
            <person name="Ebbesson L."/>
            <person name="Teles M."/>
            <person name="MacKenzie S."/>
            <person name="Amaro C."/>
        </authorList>
    </citation>
    <scope>NUCLEOTIDE SEQUENCE</scope>
</reference>
<organism evidence="1">
    <name type="scientific">Anguilla anguilla</name>
    <name type="common">European freshwater eel</name>
    <name type="synonym">Muraena anguilla</name>
    <dbReference type="NCBI Taxonomy" id="7936"/>
    <lineage>
        <taxon>Eukaryota</taxon>
        <taxon>Metazoa</taxon>
        <taxon>Chordata</taxon>
        <taxon>Craniata</taxon>
        <taxon>Vertebrata</taxon>
        <taxon>Euteleostomi</taxon>
        <taxon>Actinopterygii</taxon>
        <taxon>Neopterygii</taxon>
        <taxon>Teleostei</taxon>
        <taxon>Anguilliformes</taxon>
        <taxon>Anguillidae</taxon>
        <taxon>Anguilla</taxon>
    </lineage>
</organism>
<accession>A0A0E9R7Y1</accession>
<protein>
    <submittedName>
        <fullName evidence="1">Uncharacterized protein</fullName>
    </submittedName>
</protein>
<proteinExistence type="predicted"/>